<dbReference type="Gene3D" id="3.30.70.660">
    <property type="entry name" value="Pseudouridine synthase I, catalytic domain, C-terminal subdomain"/>
    <property type="match status" value="1"/>
</dbReference>
<evidence type="ECO:0000256" key="2">
    <source>
        <dbReference type="ARBA" id="ARBA00022694"/>
    </source>
</evidence>
<dbReference type="Proteomes" id="UP000321234">
    <property type="component" value="Unassembled WGS sequence"/>
</dbReference>
<dbReference type="EC" id="5.4.99.12" evidence="4"/>
<dbReference type="InterPro" id="IPR001406">
    <property type="entry name" value="PsdUridine_synth_TruA"/>
</dbReference>
<reference evidence="9 10" key="1">
    <citation type="submission" date="2019-07" db="EMBL/GenBank/DDBJ databases">
        <title>Quadrisphaera sp. strain DD2A genome sequencing and assembly.</title>
        <authorList>
            <person name="Kim I."/>
        </authorList>
    </citation>
    <scope>NUCLEOTIDE SEQUENCE [LARGE SCALE GENOMIC DNA]</scope>
    <source>
        <strain evidence="9 10">DD2A</strain>
    </source>
</reference>
<feature type="binding site" evidence="4 6">
    <location>
        <position position="122"/>
    </location>
    <ligand>
        <name>substrate</name>
    </ligand>
</feature>
<dbReference type="PANTHER" id="PTHR11142">
    <property type="entry name" value="PSEUDOURIDYLATE SYNTHASE"/>
    <property type="match status" value="1"/>
</dbReference>
<evidence type="ECO:0000256" key="1">
    <source>
        <dbReference type="ARBA" id="ARBA00009375"/>
    </source>
</evidence>
<dbReference type="GO" id="GO:0003723">
    <property type="term" value="F:RNA binding"/>
    <property type="evidence" value="ECO:0007669"/>
    <property type="project" value="InterPro"/>
</dbReference>
<dbReference type="PANTHER" id="PTHR11142:SF0">
    <property type="entry name" value="TRNA PSEUDOURIDINE SYNTHASE-LIKE 1"/>
    <property type="match status" value="1"/>
</dbReference>
<protein>
    <recommendedName>
        <fullName evidence="4">tRNA pseudouridine synthase A</fullName>
        <ecNumber evidence="4">5.4.99.12</ecNumber>
    </recommendedName>
    <alternativeName>
        <fullName evidence="4">tRNA pseudouridine(38-40) synthase</fullName>
    </alternativeName>
    <alternativeName>
        <fullName evidence="4">tRNA pseudouridylate synthase I</fullName>
    </alternativeName>
    <alternativeName>
        <fullName evidence="4">tRNA-uridine isomerase I</fullName>
    </alternativeName>
</protein>
<dbReference type="InterPro" id="IPR020094">
    <property type="entry name" value="TruA/RsuA/RluB/E/F_N"/>
</dbReference>
<evidence type="ECO:0000256" key="3">
    <source>
        <dbReference type="ARBA" id="ARBA00023235"/>
    </source>
</evidence>
<sequence>MRVRVDLSYDGTDFAGWARQPGLRTVQGELEAALGRVLRLPGPPTTVVAGRTDAGVHARGQVVHVDVPAAAWEQLPGRSVRPPAEALVTRLAGVLPPDAVAVAAAVAPDGFDARFAALRRHYAYRLSDRPGGPDPLRRRDVVDARRAGGSPRGRLDVAAMDAASAALEGLHDFAAFCRPREGATTTRTLLRYRWRRQDPQLPAGEADLVVAEVVADAFCHSMVRALVGAALAVGAGRRPVDWPAQVLAAARRDPGVTVAPAHGLVLERVDYPEEHLLAARVSQARARRDGGSAAARTTGGARQDV</sequence>
<evidence type="ECO:0000256" key="5">
    <source>
        <dbReference type="PIRSR" id="PIRSR001430-1"/>
    </source>
</evidence>
<feature type="active site" description="Nucleophile" evidence="4 5">
    <location>
        <position position="53"/>
    </location>
</feature>
<dbReference type="InterPro" id="IPR020103">
    <property type="entry name" value="PsdUridine_synth_cat_dom_sf"/>
</dbReference>
<comment type="caution">
    <text evidence="9">The sequence shown here is derived from an EMBL/GenBank/DDBJ whole genome shotgun (WGS) entry which is preliminary data.</text>
</comment>
<keyword evidence="10" id="KW-1185">Reference proteome</keyword>
<dbReference type="GO" id="GO:0031119">
    <property type="term" value="P:tRNA pseudouridine synthesis"/>
    <property type="evidence" value="ECO:0007669"/>
    <property type="project" value="UniProtKB-UniRule"/>
</dbReference>
<dbReference type="HAMAP" id="MF_00171">
    <property type="entry name" value="TruA"/>
    <property type="match status" value="1"/>
</dbReference>
<dbReference type="CDD" id="cd02570">
    <property type="entry name" value="PseudoU_synth_EcTruA"/>
    <property type="match status" value="1"/>
</dbReference>
<dbReference type="PIRSF" id="PIRSF001430">
    <property type="entry name" value="tRNA_psdUrid_synth"/>
    <property type="match status" value="1"/>
</dbReference>
<evidence type="ECO:0000313" key="9">
    <source>
        <dbReference type="EMBL" id="TXR58206.1"/>
    </source>
</evidence>
<dbReference type="Pfam" id="PF01416">
    <property type="entry name" value="PseudoU_synth_1"/>
    <property type="match status" value="1"/>
</dbReference>
<evidence type="ECO:0000256" key="7">
    <source>
        <dbReference type="RuleBase" id="RU003792"/>
    </source>
</evidence>
<keyword evidence="3 4" id="KW-0413">Isomerase</keyword>
<organism evidence="9 10">
    <name type="scientific">Quadrisphaera setariae</name>
    <dbReference type="NCBI Taxonomy" id="2593304"/>
    <lineage>
        <taxon>Bacteria</taxon>
        <taxon>Bacillati</taxon>
        <taxon>Actinomycetota</taxon>
        <taxon>Actinomycetes</taxon>
        <taxon>Kineosporiales</taxon>
        <taxon>Kineosporiaceae</taxon>
        <taxon>Quadrisphaera</taxon>
    </lineage>
</organism>
<dbReference type="Gene3D" id="3.30.70.580">
    <property type="entry name" value="Pseudouridine synthase I, catalytic domain, N-terminal subdomain"/>
    <property type="match status" value="1"/>
</dbReference>
<comment type="catalytic activity">
    <reaction evidence="4 7">
        <text>uridine(38/39/40) in tRNA = pseudouridine(38/39/40) in tRNA</text>
        <dbReference type="Rhea" id="RHEA:22376"/>
        <dbReference type="Rhea" id="RHEA-COMP:10085"/>
        <dbReference type="Rhea" id="RHEA-COMP:10087"/>
        <dbReference type="ChEBI" id="CHEBI:65314"/>
        <dbReference type="ChEBI" id="CHEBI:65315"/>
        <dbReference type="EC" id="5.4.99.12"/>
    </reaction>
</comment>
<feature type="domain" description="Pseudouridine synthase I TruA alpha/beta" evidence="8">
    <location>
        <begin position="163"/>
        <end position="272"/>
    </location>
</feature>
<evidence type="ECO:0000256" key="6">
    <source>
        <dbReference type="PIRSR" id="PIRSR001430-2"/>
    </source>
</evidence>
<comment type="similarity">
    <text evidence="1 4 7">Belongs to the tRNA pseudouridine synthase TruA family.</text>
</comment>
<name>A0A5C8ZMJ2_9ACTN</name>
<dbReference type="GO" id="GO:0160147">
    <property type="term" value="F:tRNA pseudouridine(38-40) synthase activity"/>
    <property type="evidence" value="ECO:0007669"/>
    <property type="project" value="UniProtKB-EC"/>
</dbReference>
<comment type="subunit">
    <text evidence="4">Homodimer.</text>
</comment>
<evidence type="ECO:0000313" key="10">
    <source>
        <dbReference type="Proteomes" id="UP000321234"/>
    </source>
</evidence>
<dbReference type="RefSeq" id="WP_147924815.1">
    <property type="nucleotide sequence ID" value="NZ_VKAC01000001.1"/>
</dbReference>
<dbReference type="OrthoDB" id="9811823at2"/>
<gene>
    <name evidence="4 9" type="primary">truA</name>
    <name evidence="9" type="ORF">FMM08_00690</name>
</gene>
<accession>A0A5C8ZMJ2</accession>
<comment type="function">
    <text evidence="4">Formation of pseudouridine at positions 38, 39 and 40 in the anticodon stem and loop of transfer RNAs.</text>
</comment>
<dbReference type="AlphaFoldDB" id="A0A5C8ZMJ2"/>
<keyword evidence="2 4" id="KW-0819">tRNA processing</keyword>
<dbReference type="EMBL" id="VKAC01000001">
    <property type="protein sequence ID" value="TXR58206.1"/>
    <property type="molecule type" value="Genomic_DNA"/>
</dbReference>
<dbReference type="InterPro" id="IPR020095">
    <property type="entry name" value="PsdUridine_synth_TruA_C"/>
</dbReference>
<evidence type="ECO:0000259" key="8">
    <source>
        <dbReference type="Pfam" id="PF01416"/>
    </source>
</evidence>
<dbReference type="InterPro" id="IPR020097">
    <property type="entry name" value="PsdUridine_synth_TruA_a/b_dom"/>
</dbReference>
<proteinExistence type="inferred from homology"/>
<evidence type="ECO:0000256" key="4">
    <source>
        <dbReference type="HAMAP-Rule" id="MF_00171"/>
    </source>
</evidence>
<comment type="caution">
    <text evidence="4">Lacks conserved residue(s) required for the propagation of feature annotation.</text>
</comment>
<dbReference type="SUPFAM" id="SSF55120">
    <property type="entry name" value="Pseudouridine synthase"/>
    <property type="match status" value="1"/>
</dbReference>
<dbReference type="NCBIfam" id="TIGR00071">
    <property type="entry name" value="hisT_truA"/>
    <property type="match status" value="1"/>
</dbReference>